<accession>A0A1D9GC05</accession>
<feature type="domain" description="Putative restriction endonuclease" evidence="2">
    <location>
        <begin position="34"/>
        <end position="180"/>
    </location>
</feature>
<dbReference type="InterPro" id="IPR008538">
    <property type="entry name" value="Uma2"/>
</dbReference>
<keyword evidence="3" id="KW-0540">Nuclease</keyword>
<feature type="region of interest" description="Disordered" evidence="1">
    <location>
        <begin position="222"/>
        <end position="241"/>
    </location>
</feature>
<keyword evidence="3" id="KW-0378">Hydrolase</keyword>
<organism evidence="3 4">
    <name type="scientific">Moorena producens (strain JHB)</name>
    <dbReference type="NCBI Taxonomy" id="1454205"/>
    <lineage>
        <taxon>Bacteria</taxon>
        <taxon>Bacillati</taxon>
        <taxon>Cyanobacteriota</taxon>
        <taxon>Cyanophyceae</taxon>
        <taxon>Coleofasciculales</taxon>
        <taxon>Coleofasciculaceae</taxon>
        <taxon>Moorena</taxon>
    </lineage>
</organism>
<keyword evidence="3" id="KW-0255">Endonuclease</keyword>
<proteinExistence type="predicted"/>
<dbReference type="InterPro" id="IPR012296">
    <property type="entry name" value="Nuclease_put_TT1808"/>
</dbReference>
<dbReference type="InterPro" id="IPR011335">
    <property type="entry name" value="Restrct_endonuc-II-like"/>
</dbReference>
<evidence type="ECO:0000259" key="2">
    <source>
        <dbReference type="Pfam" id="PF05685"/>
    </source>
</evidence>
<dbReference type="EMBL" id="CP017708">
    <property type="protein sequence ID" value="AOY84900.1"/>
    <property type="molecule type" value="Genomic_DNA"/>
</dbReference>
<dbReference type="SUPFAM" id="SSF52980">
    <property type="entry name" value="Restriction endonuclease-like"/>
    <property type="match status" value="1"/>
</dbReference>
<dbReference type="PANTHER" id="PTHR33352">
    <property type="entry name" value="SLR1095 PROTEIN"/>
    <property type="match status" value="1"/>
</dbReference>
<dbReference type="AlphaFoldDB" id="A0A1D9GC05"/>
<protein>
    <submittedName>
        <fullName evidence="3">Uma2 family endonuclease</fullName>
    </submittedName>
</protein>
<dbReference type="PANTHER" id="PTHR33352:SF3">
    <property type="entry name" value="SLR1612 PROTEIN"/>
    <property type="match status" value="1"/>
</dbReference>
<name>A0A1D9GC05_MOOP1</name>
<evidence type="ECO:0000313" key="3">
    <source>
        <dbReference type="EMBL" id="AOY84900.1"/>
    </source>
</evidence>
<gene>
    <name evidence="3" type="ORF">BJP36_26200</name>
</gene>
<sequence>MTVAKNSEATASVNVMAESDSIIIPPCDLWSDEPPLESDRHRDQIELLLACLKWWWRERSDFYATGNLTIYFSPEHITTRDFRGPDFFVVLGTENRPRKSWVVWAEQGKYPNVIIELLSNSTAKVDKGLKKILYQDTFRTPEYFWFHPDTLDFQGFCLMGGQYQPLDPNTQGWLWSQQLELFLGVHNSQLRFFSADQQLVPTPDERAQAAQQQAQAAQQQAQAAQQQAQAAQQQAQVERQQRELAQKRVEELLARLKELGDESDA</sequence>
<dbReference type="CDD" id="cd06260">
    <property type="entry name" value="DUF820-like"/>
    <property type="match status" value="1"/>
</dbReference>
<dbReference type="Gene3D" id="3.90.1570.10">
    <property type="entry name" value="tt1808, chain A"/>
    <property type="match status" value="1"/>
</dbReference>
<reference evidence="4" key="1">
    <citation type="submission" date="2016-10" db="EMBL/GenBank/DDBJ databases">
        <title>Comparative genomics uncovers the prolific and rare metabolic potential of the cyanobacterial genus Moorea.</title>
        <authorList>
            <person name="Leao T."/>
            <person name="Castelao G."/>
            <person name="Korobeynikov A."/>
            <person name="Monroe E.A."/>
            <person name="Podell S."/>
            <person name="Glukhov E."/>
            <person name="Allen E."/>
            <person name="Gerwick W.H."/>
            <person name="Gerwick L."/>
        </authorList>
    </citation>
    <scope>NUCLEOTIDE SEQUENCE [LARGE SCALE GENOMIC DNA]</scope>
    <source>
        <strain evidence="4">JHB</strain>
    </source>
</reference>
<dbReference type="GO" id="GO:0004519">
    <property type="term" value="F:endonuclease activity"/>
    <property type="evidence" value="ECO:0007669"/>
    <property type="project" value="UniProtKB-KW"/>
</dbReference>
<evidence type="ECO:0000313" key="4">
    <source>
        <dbReference type="Proteomes" id="UP000176944"/>
    </source>
</evidence>
<dbReference type="Proteomes" id="UP000176944">
    <property type="component" value="Chromosome"/>
</dbReference>
<dbReference type="Pfam" id="PF05685">
    <property type="entry name" value="Uma2"/>
    <property type="match status" value="1"/>
</dbReference>
<feature type="compositionally biased region" description="Low complexity" evidence="1">
    <location>
        <begin position="222"/>
        <end position="236"/>
    </location>
</feature>
<evidence type="ECO:0000256" key="1">
    <source>
        <dbReference type="SAM" id="MobiDB-lite"/>
    </source>
</evidence>